<dbReference type="EMBL" id="BHXC01000006">
    <property type="protein sequence ID" value="GCB88439.1"/>
    <property type="molecule type" value="Genomic_DNA"/>
</dbReference>
<dbReference type="InterPro" id="IPR036378">
    <property type="entry name" value="FAS1_dom_sf"/>
</dbReference>
<comment type="caution">
    <text evidence="4">The sequence shown here is derived from an EMBL/GenBank/DDBJ whole genome shotgun (WGS) entry which is preliminary data.</text>
</comment>
<dbReference type="STRING" id="68570.DC74_305"/>
<dbReference type="Pfam" id="PF02469">
    <property type="entry name" value="Fasciclin"/>
    <property type="match status" value="1"/>
</dbReference>
<dbReference type="InterPro" id="IPR050904">
    <property type="entry name" value="Adhesion/Biosynth-related"/>
</dbReference>
<dbReference type="eggNOG" id="COG2335">
    <property type="taxonomic scope" value="Bacteria"/>
</dbReference>
<dbReference type="Gene3D" id="2.30.180.10">
    <property type="entry name" value="FAS1 domain"/>
    <property type="match status" value="1"/>
</dbReference>
<dbReference type="PANTHER" id="PTHR10900:SF77">
    <property type="entry name" value="FI19380P1"/>
    <property type="match status" value="1"/>
</dbReference>
<evidence type="ECO:0000256" key="3">
    <source>
        <dbReference type="SAM" id="SignalP"/>
    </source>
</evidence>
<dbReference type="RefSeq" id="WP_016573250.1">
    <property type="nucleotide sequence ID" value="NZ_BHXC01000006.1"/>
</dbReference>
<name>A0A059VUV7_STRNR</name>
<dbReference type="GO" id="GO:0007155">
    <property type="term" value="P:cell adhesion"/>
    <property type="evidence" value="ECO:0007669"/>
    <property type="project" value="TreeGrafter"/>
</dbReference>
<feature type="region of interest" description="Disordered" evidence="2">
    <location>
        <begin position="33"/>
        <end position="59"/>
    </location>
</feature>
<keyword evidence="4" id="KW-0449">Lipoprotein</keyword>
<evidence type="ECO:0000256" key="2">
    <source>
        <dbReference type="SAM" id="MobiDB-lite"/>
    </source>
</evidence>
<dbReference type="AlphaFoldDB" id="A0A059VUV7"/>
<accession>A0A059VUV7</accession>
<protein>
    <submittedName>
        <fullName evidence="4">Lipoprotein</fullName>
    </submittedName>
</protein>
<evidence type="ECO:0000313" key="4">
    <source>
        <dbReference type="EMBL" id="GCB88439.1"/>
    </source>
</evidence>
<gene>
    <name evidence="4" type="ORF">SALB_01109</name>
</gene>
<dbReference type="SUPFAM" id="SSF82153">
    <property type="entry name" value="FAS1 domain"/>
    <property type="match status" value="1"/>
</dbReference>
<dbReference type="SMART" id="SM00554">
    <property type="entry name" value="FAS1"/>
    <property type="match status" value="1"/>
</dbReference>
<keyword evidence="1 3" id="KW-0732">Signal</keyword>
<reference evidence="4 5" key="1">
    <citation type="journal article" date="2019" name="Microbiol. Resour. Announc.">
        <title>Draft Genome Sequence of the Most Traditional epsilon-Poly-l-Lysine Producer, Streptomyces albulus NBRC14147.</title>
        <authorList>
            <person name="Yamanaka K."/>
            <person name="Hamano Y."/>
        </authorList>
    </citation>
    <scope>NUCLEOTIDE SEQUENCE [LARGE SCALE GENOMIC DNA]</scope>
    <source>
        <strain evidence="4 5">NBRC 14147</strain>
    </source>
</reference>
<dbReference type="FunFam" id="2.30.180.10:FF:000019">
    <property type="entry name" value="Cell surface lipoprotein"/>
    <property type="match status" value="1"/>
</dbReference>
<proteinExistence type="predicted"/>
<organism evidence="4 5">
    <name type="scientific">Streptomyces noursei</name>
    <name type="common">Streptomyces albulus</name>
    <dbReference type="NCBI Taxonomy" id="1971"/>
    <lineage>
        <taxon>Bacteria</taxon>
        <taxon>Bacillati</taxon>
        <taxon>Actinomycetota</taxon>
        <taxon>Actinomycetes</taxon>
        <taxon>Kitasatosporales</taxon>
        <taxon>Streptomycetaceae</taxon>
        <taxon>Streptomyces</taxon>
    </lineage>
</organism>
<evidence type="ECO:0000256" key="1">
    <source>
        <dbReference type="ARBA" id="ARBA00022729"/>
    </source>
</evidence>
<dbReference type="GO" id="GO:0005615">
    <property type="term" value="C:extracellular space"/>
    <property type="evidence" value="ECO:0007669"/>
    <property type="project" value="TreeGrafter"/>
</dbReference>
<dbReference type="GO" id="GO:0030198">
    <property type="term" value="P:extracellular matrix organization"/>
    <property type="evidence" value="ECO:0007669"/>
    <property type="project" value="TreeGrafter"/>
</dbReference>
<dbReference type="PROSITE" id="PS50213">
    <property type="entry name" value="FAS1"/>
    <property type="match status" value="1"/>
</dbReference>
<feature type="chain" id="PRO_5043724769" evidence="3">
    <location>
        <begin position="32"/>
        <end position="192"/>
    </location>
</feature>
<dbReference type="Proteomes" id="UP000288351">
    <property type="component" value="Unassembled WGS sequence"/>
</dbReference>
<feature type="signal peptide" evidence="3">
    <location>
        <begin position="1"/>
        <end position="31"/>
    </location>
</feature>
<sequence>MSTHRIRTALTIATATALPLCWAAAATPAAASPPADTVGSQCSALPHSGPGSAQSLADKPVVTGAEQNSSLSTLVTALKKAGLVDSLNHGKHLTVFAPTNKAFSKISKADLVKLLDNKQELKKVLTYHVVGEQITPKQFPNGKFKTLEGGELTTQVSGSTYTVNNTAQVTCGNLKAANATVYLIDHVLTPPK</sequence>
<dbReference type="PANTHER" id="PTHR10900">
    <property type="entry name" value="PERIOSTIN-RELATED"/>
    <property type="match status" value="1"/>
</dbReference>
<evidence type="ECO:0000313" key="5">
    <source>
        <dbReference type="Proteomes" id="UP000288351"/>
    </source>
</evidence>
<dbReference type="GO" id="GO:0031012">
    <property type="term" value="C:extracellular matrix"/>
    <property type="evidence" value="ECO:0007669"/>
    <property type="project" value="TreeGrafter"/>
</dbReference>
<dbReference type="InterPro" id="IPR000782">
    <property type="entry name" value="FAS1_domain"/>
</dbReference>
<dbReference type="GO" id="GO:0050839">
    <property type="term" value="F:cell adhesion molecule binding"/>
    <property type="evidence" value="ECO:0007669"/>
    <property type="project" value="TreeGrafter"/>
</dbReference>